<dbReference type="RefSeq" id="WP_179658612.1">
    <property type="nucleotide sequence ID" value="NZ_JACBZR010000001.1"/>
</dbReference>
<comment type="caution">
    <text evidence="3">The sequence shown here is derived from an EMBL/GenBank/DDBJ whole genome shotgun (WGS) entry which is preliminary data.</text>
</comment>
<organism evidence="3 4">
    <name type="scientific">Nocardioides panzhihuensis</name>
    <dbReference type="NCBI Taxonomy" id="860243"/>
    <lineage>
        <taxon>Bacteria</taxon>
        <taxon>Bacillati</taxon>
        <taxon>Actinomycetota</taxon>
        <taxon>Actinomycetes</taxon>
        <taxon>Propionibacteriales</taxon>
        <taxon>Nocardioidaceae</taxon>
        <taxon>Nocardioides</taxon>
    </lineage>
</organism>
<dbReference type="Pfam" id="PF02470">
    <property type="entry name" value="MlaD"/>
    <property type="match status" value="1"/>
</dbReference>
<dbReference type="Proteomes" id="UP000564496">
    <property type="component" value="Unassembled WGS sequence"/>
</dbReference>
<protein>
    <submittedName>
        <fullName evidence="3">Phospholipid/cholesterol/gamma-HCH transport system substrate-binding protein</fullName>
    </submittedName>
</protein>
<accession>A0A7Z0ISY4</accession>
<dbReference type="PANTHER" id="PTHR33371:SF4">
    <property type="entry name" value="INTERMEMBRANE PHOSPHOLIPID TRANSPORT SYSTEM BINDING PROTEIN MLAD"/>
    <property type="match status" value="1"/>
</dbReference>
<dbReference type="AlphaFoldDB" id="A0A7Z0ISY4"/>
<dbReference type="EMBL" id="JACBZR010000001">
    <property type="protein sequence ID" value="NYI78258.1"/>
    <property type="molecule type" value="Genomic_DNA"/>
</dbReference>
<proteinExistence type="predicted"/>
<dbReference type="InterPro" id="IPR003399">
    <property type="entry name" value="Mce/MlaD"/>
</dbReference>
<gene>
    <name evidence="3" type="ORF">BJ988_002906</name>
</gene>
<reference evidence="3 4" key="1">
    <citation type="submission" date="2020-07" db="EMBL/GenBank/DDBJ databases">
        <title>Sequencing the genomes of 1000 actinobacteria strains.</title>
        <authorList>
            <person name="Klenk H.-P."/>
        </authorList>
    </citation>
    <scope>NUCLEOTIDE SEQUENCE [LARGE SCALE GENOMIC DNA]</scope>
    <source>
        <strain evidence="3 4">DSM 26487</strain>
    </source>
</reference>
<evidence type="ECO:0000313" key="4">
    <source>
        <dbReference type="Proteomes" id="UP000564496"/>
    </source>
</evidence>
<dbReference type="PANTHER" id="PTHR33371">
    <property type="entry name" value="INTERMEMBRANE PHOSPHOLIPID TRANSPORT SYSTEM BINDING PROTEIN MLAD-RELATED"/>
    <property type="match status" value="1"/>
</dbReference>
<evidence type="ECO:0000313" key="3">
    <source>
        <dbReference type="EMBL" id="NYI78258.1"/>
    </source>
</evidence>
<feature type="region of interest" description="Disordered" evidence="1">
    <location>
        <begin position="394"/>
        <end position="456"/>
    </location>
</feature>
<dbReference type="InterPro" id="IPR052336">
    <property type="entry name" value="MlaD_Phospholipid_Transporter"/>
</dbReference>
<sequence>MTKKTLIAVITALGLVAVLGFVLMGRGGNDDQAELVAVFDDASPLVPGNVVKASGVDVGKITDVELRDGKAQVKMRIDRSVLPLHEDAKATITTQDLLGERFIRLHRGSPDAPLMSAMTIPTKNTDRVVDLQDVLNAVDTPTSVALSALLTETGEGLQGRGKQADEALAALAPAMKQTSDLAEILEDQNDLLTRLVDNTQPVASSVAADEGRQLDQLVDSATQSLEIVASERAALQAALARLPQTLRSARAALAELAGTAEPTRRTLKSLRPITDDLDDVSGELQKFADAADPALGSLPPVLERADQLLAEAAPVVSALRPAGKDLVPTSRSGAQLMGTALSGKSLTDLMEFAEGWSLATSDYDAISHYFKAMVPLSPNSIGDTAAGIAPVVPDDTAHGLPVPTAPEIEQKPREGAAEDDAIGGLLGGAATDDDSATGLSSKQESSLVEQFLGGLQ</sequence>
<name>A0A7Z0ISY4_9ACTN</name>
<feature type="domain" description="Mce/MlaD" evidence="2">
    <location>
        <begin position="34"/>
        <end position="106"/>
    </location>
</feature>
<evidence type="ECO:0000259" key="2">
    <source>
        <dbReference type="Pfam" id="PF02470"/>
    </source>
</evidence>
<evidence type="ECO:0000256" key="1">
    <source>
        <dbReference type="SAM" id="MobiDB-lite"/>
    </source>
</evidence>
<keyword evidence="4" id="KW-1185">Reference proteome</keyword>